<dbReference type="PANTHER" id="PTHR43316">
    <property type="entry name" value="HYDROLASE, HALOACID DELAHOGENASE-RELATED"/>
    <property type="match status" value="1"/>
</dbReference>
<dbReference type="InterPro" id="IPR006439">
    <property type="entry name" value="HAD-SF_hydro_IA"/>
</dbReference>
<dbReference type="InterPro" id="IPR023198">
    <property type="entry name" value="PGP-like_dom2"/>
</dbReference>
<dbReference type="NCBIfam" id="TIGR01509">
    <property type="entry name" value="HAD-SF-IA-v3"/>
    <property type="match status" value="1"/>
</dbReference>
<dbReference type="Gene3D" id="1.10.150.240">
    <property type="entry name" value="Putative phosphatase, domain 2"/>
    <property type="match status" value="1"/>
</dbReference>
<dbReference type="SFLD" id="SFLDG01129">
    <property type="entry name" value="C1.5:_HAD__Beta-PGM__Phosphata"/>
    <property type="match status" value="1"/>
</dbReference>
<keyword evidence="3" id="KW-1185">Reference proteome</keyword>
<dbReference type="Pfam" id="PF00702">
    <property type="entry name" value="Hydrolase"/>
    <property type="match status" value="1"/>
</dbReference>
<reference evidence="3" key="1">
    <citation type="journal article" date="2019" name="Int. J. Syst. Evol. Microbiol.">
        <title>The Global Catalogue of Microorganisms (GCM) 10K type strain sequencing project: providing services to taxonomists for standard genome sequencing and annotation.</title>
        <authorList>
            <consortium name="The Broad Institute Genomics Platform"/>
            <consortium name="The Broad Institute Genome Sequencing Center for Infectious Disease"/>
            <person name="Wu L."/>
            <person name="Ma J."/>
        </authorList>
    </citation>
    <scope>NUCLEOTIDE SEQUENCE [LARGE SCALE GENOMIC DNA]</scope>
    <source>
        <strain evidence="3">CECT 7184</strain>
    </source>
</reference>
<dbReference type="InterPro" id="IPR036412">
    <property type="entry name" value="HAD-like_sf"/>
</dbReference>
<dbReference type="RefSeq" id="WP_385942983.1">
    <property type="nucleotide sequence ID" value="NZ_JBHSOZ010000010.1"/>
</dbReference>
<gene>
    <name evidence="2" type="ORF">ACFPU1_16450</name>
</gene>
<protein>
    <submittedName>
        <fullName evidence="2">HAD family hydrolase</fullName>
        <ecNumber evidence="2">3.1.3.-</ecNumber>
    </submittedName>
</protein>
<accession>A0ABW0YSH7</accession>
<sequence length="222" mass="26253">MTKAMFLDFFGTIVFEDNEMIKKISKKTAERANNPCTWQEVNEYWWNRFSEMFEESYGEDFLRQREIEIISLQETLDYFDAELDADKHAQFIFDYWERPEIYKDAELFLKEVKVPVFILSNIDKLDLEKAADYHHLHVEGLITSEDVRAYKPRVEIFKEGLKQAGCRPEDVLHVGDSLKDDVQGAQKAGIKAVWINREKRNKPVHASPEFEVTRLTELFNYI</sequence>
<dbReference type="PRINTS" id="PR00413">
    <property type="entry name" value="HADHALOGNASE"/>
</dbReference>
<dbReference type="EC" id="3.1.3.-" evidence="2"/>
<dbReference type="Gene3D" id="3.40.50.1000">
    <property type="entry name" value="HAD superfamily/HAD-like"/>
    <property type="match status" value="1"/>
</dbReference>
<dbReference type="EMBL" id="JBHSOZ010000010">
    <property type="protein sequence ID" value="MFC5714342.1"/>
    <property type="molecule type" value="Genomic_DNA"/>
</dbReference>
<organism evidence="2 3">
    <name type="scientific">Thalassorhabdus alkalitolerans</name>
    <dbReference type="NCBI Taxonomy" id="2282697"/>
    <lineage>
        <taxon>Bacteria</taxon>
        <taxon>Bacillati</taxon>
        <taxon>Bacillota</taxon>
        <taxon>Bacilli</taxon>
        <taxon>Bacillales</taxon>
        <taxon>Bacillaceae</taxon>
        <taxon>Thalassorhabdus</taxon>
    </lineage>
</organism>
<evidence type="ECO:0000256" key="1">
    <source>
        <dbReference type="ARBA" id="ARBA00022801"/>
    </source>
</evidence>
<dbReference type="Proteomes" id="UP001596142">
    <property type="component" value="Unassembled WGS sequence"/>
</dbReference>
<evidence type="ECO:0000313" key="2">
    <source>
        <dbReference type="EMBL" id="MFC5714342.1"/>
    </source>
</evidence>
<dbReference type="InterPro" id="IPR051540">
    <property type="entry name" value="S-2-haloacid_dehalogenase"/>
</dbReference>
<evidence type="ECO:0000313" key="3">
    <source>
        <dbReference type="Proteomes" id="UP001596142"/>
    </source>
</evidence>
<comment type="caution">
    <text evidence="2">The sequence shown here is derived from an EMBL/GenBank/DDBJ whole genome shotgun (WGS) entry which is preliminary data.</text>
</comment>
<dbReference type="NCBIfam" id="TIGR01549">
    <property type="entry name" value="HAD-SF-IA-v1"/>
    <property type="match status" value="1"/>
</dbReference>
<dbReference type="GO" id="GO:0016787">
    <property type="term" value="F:hydrolase activity"/>
    <property type="evidence" value="ECO:0007669"/>
    <property type="project" value="UniProtKB-KW"/>
</dbReference>
<keyword evidence="1 2" id="KW-0378">Hydrolase</keyword>
<dbReference type="InterPro" id="IPR023214">
    <property type="entry name" value="HAD_sf"/>
</dbReference>
<proteinExistence type="predicted"/>
<dbReference type="SUPFAM" id="SSF56784">
    <property type="entry name" value="HAD-like"/>
    <property type="match status" value="1"/>
</dbReference>
<name>A0ABW0YSH7_9BACI</name>
<dbReference type="SFLD" id="SFLDS00003">
    <property type="entry name" value="Haloacid_Dehalogenase"/>
    <property type="match status" value="1"/>
</dbReference>